<dbReference type="GO" id="GO:0008250">
    <property type="term" value="C:oligosaccharyltransferase complex"/>
    <property type="evidence" value="ECO:0007669"/>
    <property type="project" value="TreeGrafter"/>
</dbReference>
<keyword evidence="5 10" id="KW-0732">Signal</keyword>
<comment type="function">
    <text evidence="1">Subunit of the oligosaccharyl transferase (OST) complex that catalyzes the initial transfer of a defined glycan (Glc(3)Man(9)GlcNAc(2) in eukaryotes) from the lipid carrier dolichol-pyrophosphate to an asparagine residue within an Asn-X-Ser/Thr consensus motif in nascent polypeptide chains, the first step in protein N-glycosylation. N-glycosylation occurs cotranslationally and the complex associates with the Sec61 complex at the channel-forming translocon complex that mediates protein translocation across the endoplasmic reticulum (ER). All subunits are required for a maximal enzyme activity.</text>
</comment>
<dbReference type="OrthoDB" id="61749at2759"/>
<dbReference type="InParanoid" id="A0A024GCR8"/>
<evidence type="ECO:0000256" key="7">
    <source>
        <dbReference type="ARBA" id="ARBA00022989"/>
    </source>
</evidence>
<sequence>MVLMLGTCVLFHSHLVAIFEAQALDRFAHRLLPISSLQSNPNRTEIHSWPSHAFWSNDWDTYWEYYMGKSEPERNHPIVLYFTNKSENIFGNTEFEEKTSTWLNVLAALHKEFSRGPETHQLAMNVPVIIVSESKPRIHHSVRSVPSLLWLEPRHSSLFNRLASPSTQNTLYLTEDVTLDSKVLHQRIQDFFTSNWQLHIREPIENPDSQSDDSISIFDVLSAVSMIGFILRALYDYRTSIIQLIGRRSSWFVGSVLVLQFALCGVVHSVLHHSPLFFFHPQFGLFLIHPSARKQFWFEGLFFGSSSLLVSIAALSISYAMPLLKDETRTHELLRLAIFTIGTVYALTYATFALKYRWLS</sequence>
<evidence type="ECO:0000256" key="4">
    <source>
        <dbReference type="ARBA" id="ARBA00022692"/>
    </source>
</evidence>
<evidence type="ECO:0008006" key="13">
    <source>
        <dbReference type="Google" id="ProtNLM"/>
    </source>
</evidence>
<dbReference type="PANTHER" id="PTHR12692:SF0">
    <property type="entry name" value="GH11935P"/>
    <property type="match status" value="1"/>
</dbReference>
<dbReference type="GO" id="GO:0018279">
    <property type="term" value="P:protein N-linked glycosylation via asparagine"/>
    <property type="evidence" value="ECO:0007669"/>
    <property type="project" value="TreeGrafter"/>
</dbReference>
<dbReference type="STRING" id="65357.A0A024GCR8"/>
<keyword evidence="7 9" id="KW-1133">Transmembrane helix</keyword>
<evidence type="ECO:0000256" key="10">
    <source>
        <dbReference type="SAM" id="SignalP"/>
    </source>
</evidence>
<comment type="caution">
    <text evidence="11">The sequence shown here is derived from an EMBL/GenBank/DDBJ whole genome shotgun (WGS) entry which is preliminary data.</text>
</comment>
<dbReference type="Proteomes" id="UP000053237">
    <property type="component" value="Unassembled WGS sequence"/>
</dbReference>
<dbReference type="InterPro" id="IPR021149">
    <property type="entry name" value="OligosaccharylTrfase_OST3/OST6"/>
</dbReference>
<evidence type="ECO:0000313" key="12">
    <source>
        <dbReference type="Proteomes" id="UP000053237"/>
    </source>
</evidence>
<evidence type="ECO:0000256" key="9">
    <source>
        <dbReference type="SAM" id="Phobius"/>
    </source>
</evidence>
<feature type="transmembrane region" description="Helical" evidence="9">
    <location>
        <begin position="215"/>
        <end position="235"/>
    </location>
</feature>
<evidence type="ECO:0000313" key="11">
    <source>
        <dbReference type="EMBL" id="CCI44321.1"/>
    </source>
</evidence>
<evidence type="ECO:0000256" key="2">
    <source>
        <dbReference type="ARBA" id="ARBA00004477"/>
    </source>
</evidence>
<feature type="transmembrane region" description="Helical" evidence="9">
    <location>
        <begin position="251"/>
        <end position="271"/>
    </location>
</feature>
<keyword evidence="8 9" id="KW-0472">Membrane</keyword>
<feature type="transmembrane region" description="Helical" evidence="9">
    <location>
        <begin position="301"/>
        <end position="321"/>
    </location>
</feature>
<comment type="subcellular location">
    <subcellularLocation>
        <location evidence="2">Endoplasmic reticulum membrane</location>
        <topology evidence="2">Multi-pass membrane protein</topology>
    </subcellularLocation>
</comment>
<evidence type="ECO:0000256" key="1">
    <source>
        <dbReference type="ARBA" id="ARBA00002791"/>
    </source>
</evidence>
<evidence type="ECO:0000256" key="6">
    <source>
        <dbReference type="ARBA" id="ARBA00022824"/>
    </source>
</evidence>
<keyword evidence="4 9" id="KW-0812">Transmembrane</keyword>
<name>A0A024GCR8_9STRA</name>
<reference evidence="11 12" key="1">
    <citation type="submission" date="2012-05" db="EMBL/GenBank/DDBJ databases">
        <title>Recombination and specialization in a pathogen metapopulation.</title>
        <authorList>
            <person name="Gardiner A."/>
            <person name="Kemen E."/>
            <person name="Schultz-Larsen T."/>
            <person name="MacLean D."/>
            <person name="Van Oosterhout C."/>
            <person name="Jones J.D.G."/>
        </authorList>
    </citation>
    <scope>NUCLEOTIDE SEQUENCE [LARGE SCALE GENOMIC DNA]</scope>
    <source>
        <strain evidence="11 12">Ac Nc2</strain>
    </source>
</reference>
<keyword evidence="12" id="KW-1185">Reference proteome</keyword>
<dbReference type="PANTHER" id="PTHR12692">
    <property type="entry name" value="DOLICHYL-DIPHOSPHOOLIGOSACCHARIDE--PROTEIN GLYCOSYLTRANSFERASE-RELATED"/>
    <property type="match status" value="1"/>
</dbReference>
<dbReference type="AlphaFoldDB" id="A0A024GCR8"/>
<protein>
    <recommendedName>
        <fullName evidence="13">Intimal thickness related receptor IRP domain-containing protein</fullName>
    </recommendedName>
</protein>
<gene>
    <name evidence="11" type="ORF">BN9_051300</name>
</gene>
<evidence type="ECO:0000256" key="8">
    <source>
        <dbReference type="ARBA" id="ARBA00023136"/>
    </source>
</evidence>
<evidence type="ECO:0000256" key="5">
    <source>
        <dbReference type="ARBA" id="ARBA00022729"/>
    </source>
</evidence>
<proteinExistence type="inferred from homology"/>
<dbReference type="EMBL" id="CAIX01000068">
    <property type="protein sequence ID" value="CCI44321.1"/>
    <property type="molecule type" value="Genomic_DNA"/>
</dbReference>
<dbReference type="Pfam" id="PF04756">
    <property type="entry name" value="OST3_OST6"/>
    <property type="match status" value="1"/>
</dbReference>
<keyword evidence="6" id="KW-0256">Endoplasmic reticulum</keyword>
<organism evidence="11 12">
    <name type="scientific">Albugo candida</name>
    <dbReference type="NCBI Taxonomy" id="65357"/>
    <lineage>
        <taxon>Eukaryota</taxon>
        <taxon>Sar</taxon>
        <taxon>Stramenopiles</taxon>
        <taxon>Oomycota</taxon>
        <taxon>Peronosporomycetes</taxon>
        <taxon>Albuginales</taxon>
        <taxon>Albuginaceae</taxon>
        <taxon>Albugo</taxon>
    </lineage>
</organism>
<feature type="transmembrane region" description="Helical" evidence="9">
    <location>
        <begin position="333"/>
        <end position="354"/>
    </location>
</feature>
<comment type="similarity">
    <text evidence="3">Belongs to the OST3/OST6 family.</text>
</comment>
<feature type="signal peptide" evidence="10">
    <location>
        <begin position="1"/>
        <end position="18"/>
    </location>
</feature>
<evidence type="ECO:0000256" key="3">
    <source>
        <dbReference type="ARBA" id="ARBA00009561"/>
    </source>
</evidence>
<accession>A0A024GCR8</accession>
<feature type="chain" id="PRO_5001529415" description="Intimal thickness related receptor IRP domain-containing protein" evidence="10">
    <location>
        <begin position="19"/>
        <end position="360"/>
    </location>
</feature>